<dbReference type="EMBL" id="CP001661">
    <property type="protein sequence ID" value="ACT18829.1"/>
    <property type="molecule type" value="Genomic_DNA"/>
</dbReference>
<organism evidence="2">
    <name type="scientific">Geobacter sp. (strain M21)</name>
    <dbReference type="NCBI Taxonomy" id="443144"/>
    <lineage>
        <taxon>Bacteria</taxon>
        <taxon>Pseudomonadati</taxon>
        <taxon>Thermodesulfobacteriota</taxon>
        <taxon>Desulfuromonadia</taxon>
        <taxon>Geobacterales</taxon>
        <taxon>Geobacteraceae</taxon>
        <taxon>Geobacter</taxon>
    </lineage>
</organism>
<reference evidence="2" key="1">
    <citation type="submission" date="2009-07" db="EMBL/GenBank/DDBJ databases">
        <title>Complete sequence of Geobacter sp. M21.</title>
        <authorList>
            <consortium name="US DOE Joint Genome Institute"/>
            <person name="Lucas S."/>
            <person name="Copeland A."/>
            <person name="Lapidus A."/>
            <person name="Glavina del Rio T."/>
            <person name="Dalin E."/>
            <person name="Tice H."/>
            <person name="Bruce D."/>
            <person name="Goodwin L."/>
            <person name="Pitluck S."/>
            <person name="Saunders E."/>
            <person name="Brettin T."/>
            <person name="Detter J.C."/>
            <person name="Han C."/>
            <person name="Larimer F."/>
            <person name="Land M."/>
            <person name="Hauser L."/>
            <person name="Kyrpides N."/>
            <person name="Ovchinnikova G."/>
            <person name="Lovley D."/>
        </authorList>
    </citation>
    <scope>NUCLEOTIDE SEQUENCE [LARGE SCALE GENOMIC DNA]</scope>
    <source>
        <strain evidence="2">M21</strain>
    </source>
</reference>
<dbReference type="Gene3D" id="3.20.20.140">
    <property type="entry name" value="Metal-dependent hydrolases"/>
    <property type="match status" value="1"/>
</dbReference>
<proteinExistence type="predicted"/>
<dbReference type="SUPFAM" id="SSF51556">
    <property type="entry name" value="Metallo-dependent hydrolases"/>
    <property type="match status" value="1"/>
</dbReference>
<dbReference type="KEGG" id="gem:GM21_2795"/>
<dbReference type="HOGENOM" id="CLU_975772_0_0_7"/>
<dbReference type="OrthoDB" id="5392275at2"/>
<dbReference type="Pfam" id="PF04909">
    <property type="entry name" value="Amidohydro_2"/>
    <property type="match status" value="1"/>
</dbReference>
<dbReference type="STRING" id="443144.GM21_2795"/>
<sequence>MTLVTVPGVEQTGVQGQAAGFIDVHTHCFTGSAWAQEVLEQSGELRRQGFSHVVAIGMVNTRLSYDEVRPLIPGWVDNRGNPLYHELDELLEHARRSEGFIIPLVDTRYLWGDVASTLSGYIGQGVRGVKGIWLTDRNDIGVKGVPETFGITLNEYRRREWEIFSYAEANDLPLLYHMDAREHADTMAAMVQDFPRVRVNFPHFGIGRKPFAKILDDHPGVYTDMANLLPHLKKNPDSYRDFIIHYQDQVCLGSDAFLYDMGAILHYLEALRAMGLPEEVLHKVCSVNPRAFLGKALPQATF</sequence>
<evidence type="ECO:0000313" key="2">
    <source>
        <dbReference type="EMBL" id="ACT18829.1"/>
    </source>
</evidence>
<protein>
    <submittedName>
        <fullName evidence="2">Amidohydrolase 2</fullName>
    </submittedName>
</protein>
<dbReference type="GO" id="GO:0016787">
    <property type="term" value="F:hydrolase activity"/>
    <property type="evidence" value="ECO:0007669"/>
    <property type="project" value="UniProtKB-KW"/>
</dbReference>
<gene>
    <name evidence="2" type="ordered locus">GM21_2795</name>
</gene>
<dbReference type="eggNOG" id="COG2159">
    <property type="taxonomic scope" value="Bacteria"/>
</dbReference>
<dbReference type="AlphaFoldDB" id="C6E1I1"/>
<accession>C6E1I1</accession>
<keyword evidence="2" id="KW-0378">Hydrolase</keyword>
<evidence type="ECO:0000259" key="1">
    <source>
        <dbReference type="Pfam" id="PF04909"/>
    </source>
</evidence>
<feature type="domain" description="Amidohydrolase-related" evidence="1">
    <location>
        <begin position="156"/>
        <end position="294"/>
    </location>
</feature>
<dbReference type="InterPro" id="IPR006680">
    <property type="entry name" value="Amidohydro-rel"/>
</dbReference>
<dbReference type="InterPro" id="IPR032466">
    <property type="entry name" value="Metal_Hydrolase"/>
</dbReference>
<name>C6E1I1_GEOSM</name>